<evidence type="ECO:0000313" key="2">
    <source>
        <dbReference type="EMBL" id="MEY9320429.1"/>
    </source>
</evidence>
<name>A0ABV4FAE0_BRAEL</name>
<gene>
    <name evidence="2" type="ORF">ABIF29_007228</name>
</gene>
<dbReference type="Proteomes" id="UP001565471">
    <property type="component" value="Unassembled WGS sequence"/>
</dbReference>
<protein>
    <submittedName>
        <fullName evidence="2">Energy-coupling factor transporter ATP-binding protein EcfA2</fullName>
    </submittedName>
</protein>
<dbReference type="RefSeq" id="WP_253576799.1">
    <property type="nucleotide sequence ID" value="NZ_CP126026.1"/>
</dbReference>
<sequence length="399" mass="45519">MYSNNVTQFARADYRNPNQIFGIKDEDRFSHVYIIGKTGTGKSTLIETMALQDIKRGQGLALIDPHGDLVERIAAKVPSRREADVIYLNAADRSQPYGYNPLRHVREDRIAVAASGFIEVFKMWPDAWGVRMEHILRNVLMALLEQPHATMHDVLRMLSDRKFRADIARRLKNETVRNFFLKEFDRFSFGYRADGAAPIQNKVGAFLSDPVLNRLLTAPMHDLHVRQIMDEGRVLLVNLAKGRIGEDTSSLLGGLLVTTLGLAAFSRAELPEHERCDFYVYVDEFQNFTTLAMANMFSELRKYRVGFTVAHQYLHQLEPDVRHAVLGNAGTIISFRVGSEDATYLAREFQERFEEVDLLQLPNYRIYLKLMIDGMPSRPFSATTLAPTFSDECFSSSRE</sequence>
<evidence type="ECO:0000259" key="1">
    <source>
        <dbReference type="Pfam" id="PF10412"/>
    </source>
</evidence>
<feature type="domain" description="Type IV secretion system coupling protein TraD DNA-binding" evidence="1">
    <location>
        <begin position="30"/>
        <end position="339"/>
    </location>
</feature>
<dbReference type="InterPro" id="IPR027417">
    <property type="entry name" value="P-loop_NTPase"/>
</dbReference>
<evidence type="ECO:0000313" key="3">
    <source>
        <dbReference type="Proteomes" id="UP001565471"/>
    </source>
</evidence>
<proteinExistence type="predicted"/>
<dbReference type="GO" id="GO:0005524">
    <property type="term" value="F:ATP binding"/>
    <property type="evidence" value="ECO:0007669"/>
    <property type="project" value="UniProtKB-KW"/>
</dbReference>
<keyword evidence="2" id="KW-0067">ATP-binding</keyword>
<dbReference type="Gene3D" id="3.40.50.300">
    <property type="entry name" value="P-loop containing nucleotide triphosphate hydrolases"/>
    <property type="match status" value="2"/>
</dbReference>
<keyword evidence="2" id="KW-0547">Nucleotide-binding</keyword>
<keyword evidence="3" id="KW-1185">Reference proteome</keyword>
<reference evidence="2 3" key="1">
    <citation type="submission" date="2024-07" db="EMBL/GenBank/DDBJ databases">
        <title>Genomic Encyclopedia of Type Strains, Phase V (KMG-V): Genome sequencing to study the core and pangenomes of soil and plant-associated prokaryotes.</title>
        <authorList>
            <person name="Whitman W."/>
        </authorList>
    </citation>
    <scope>NUCLEOTIDE SEQUENCE [LARGE SCALE GENOMIC DNA]</scope>
    <source>
        <strain evidence="2 3">USDA 415</strain>
    </source>
</reference>
<dbReference type="EMBL" id="JBGBZA010000002">
    <property type="protein sequence ID" value="MEY9320429.1"/>
    <property type="molecule type" value="Genomic_DNA"/>
</dbReference>
<dbReference type="PANTHER" id="PTHR30121">
    <property type="entry name" value="UNCHARACTERIZED PROTEIN YJGR-RELATED"/>
    <property type="match status" value="1"/>
</dbReference>
<organism evidence="2 3">
    <name type="scientific">Bradyrhizobium elkanii</name>
    <dbReference type="NCBI Taxonomy" id="29448"/>
    <lineage>
        <taxon>Bacteria</taxon>
        <taxon>Pseudomonadati</taxon>
        <taxon>Pseudomonadota</taxon>
        <taxon>Alphaproteobacteria</taxon>
        <taxon>Hyphomicrobiales</taxon>
        <taxon>Nitrobacteraceae</taxon>
        <taxon>Bradyrhizobium</taxon>
    </lineage>
</organism>
<comment type="caution">
    <text evidence="2">The sequence shown here is derived from an EMBL/GenBank/DDBJ whole genome shotgun (WGS) entry which is preliminary data.</text>
</comment>
<dbReference type="SUPFAM" id="SSF52540">
    <property type="entry name" value="P-loop containing nucleoside triphosphate hydrolases"/>
    <property type="match status" value="1"/>
</dbReference>
<accession>A0ABV4FAE0</accession>
<dbReference type="InterPro" id="IPR019476">
    <property type="entry name" value="T4SS_TraD_DNA-bd"/>
</dbReference>
<dbReference type="PANTHER" id="PTHR30121:SF11">
    <property type="entry name" value="AAA+ ATPASE DOMAIN-CONTAINING PROTEIN"/>
    <property type="match status" value="1"/>
</dbReference>
<dbReference type="Pfam" id="PF10412">
    <property type="entry name" value="TrwB_AAD_bind"/>
    <property type="match status" value="1"/>
</dbReference>
<dbReference type="InterPro" id="IPR051162">
    <property type="entry name" value="T4SS_component"/>
</dbReference>